<evidence type="ECO:0000256" key="6">
    <source>
        <dbReference type="RuleBase" id="RU362132"/>
    </source>
</evidence>
<dbReference type="EMBL" id="CABL01000019">
    <property type="protein sequence ID" value="CBH76411.1"/>
    <property type="molecule type" value="Genomic_DNA"/>
</dbReference>
<feature type="domain" description="Thiamine pyrophosphate enzyme central" evidence="7">
    <location>
        <begin position="232"/>
        <end position="359"/>
    </location>
</feature>
<dbReference type="SUPFAM" id="SSF52467">
    <property type="entry name" value="DHS-like NAD/FAD-binding domain"/>
    <property type="match status" value="1"/>
</dbReference>
<organism evidence="10">
    <name type="scientific">mine drainage metagenome</name>
    <dbReference type="NCBI Taxonomy" id="410659"/>
    <lineage>
        <taxon>unclassified sequences</taxon>
        <taxon>metagenomes</taxon>
        <taxon>ecological metagenomes</taxon>
    </lineage>
</organism>
<evidence type="ECO:0000259" key="7">
    <source>
        <dbReference type="Pfam" id="PF00205"/>
    </source>
</evidence>
<dbReference type="InterPro" id="IPR029035">
    <property type="entry name" value="DHS-like_NAD/FAD-binding_dom"/>
</dbReference>
<dbReference type="AlphaFoldDB" id="E6PIW9"/>
<evidence type="ECO:0000259" key="9">
    <source>
        <dbReference type="Pfam" id="PF02776"/>
    </source>
</evidence>
<dbReference type="GO" id="GO:0009099">
    <property type="term" value="P:L-valine biosynthetic process"/>
    <property type="evidence" value="ECO:0007669"/>
    <property type="project" value="TreeGrafter"/>
</dbReference>
<dbReference type="PANTHER" id="PTHR18968:SF166">
    <property type="entry name" value="2-HYDROXYACYL-COA LYASE 2"/>
    <property type="match status" value="1"/>
</dbReference>
<dbReference type="SUPFAM" id="SSF52518">
    <property type="entry name" value="Thiamin diphosphate-binding fold (THDP-binding)"/>
    <property type="match status" value="2"/>
</dbReference>
<evidence type="ECO:0000256" key="3">
    <source>
        <dbReference type="ARBA" id="ARBA00007812"/>
    </source>
</evidence>
<name>E6PIW9_9ZZZZ</name>
<evidence type="ECO:0000256" key="1">
    <source>
        <dbReference type="ARBA" id="ARBA00001946"/>
    </source>
</evidence>
<dbReference type="GO" id="GO:0030976">
    <property type="term" value="F:thiamine pyrophosphate binding"/>
    <property type="evidence" value="ECO:0007669"/>
    <property type="project" value="InterPro"/>
</dbReference>
<keyword evidence="4" id="KW-0479">Metal-binding</keyword>
<feature type="domain" description="Thiamine pyrophosphate enzyme TPP-binding" evidence="8">
    <location>
        <begin position="421"/>
        <end position="570"/>
    </location>
</feature>
<dbReference type="GO" id="GO:0005948">
    <property type="term" value="C:acetolactate synthase complex"/>
    <property type="evidence" value="ECO:0007669"/>
    <property type="project" value="TreeGrafter"/>
</dbReference>
<gene>
    <name evidence="10" type="ORF">CARN1_0891</name>
</gene>
<dbReference type="PANTHER" id="PTHR18968">
    <property type="entry name" value="THIAMINE PYROPHOSPHATE ENZYMES"/>
    <property type="match status" value="1"/>
</dbReference>
<evidence type="ECO:0000256" key="2">
    <source>
        <dbReference type="ARBA" id="ARBA00001964"/>
    </source>
</evidence>
<dbReference type="InterPro" id="IPR012000">
    <property type="entry name" value="Thiamin_PyroP_enz_cen_dom"/>
</dbReference>
<reference evidence="10" key="1">
    <citation type="submission" date="2009-10" db="EMBL/GenBank/DDBJ databases">
        <title>Diversity of trophic interactions inside an arsenic-rich microbial ecosystem.</title>
        <authorList>
            <person name="Bertin P.N."/>
            <person name="Heinrich-Salmeron A."/>
            <person name="Pelletier E."/>
            <person name="Goulhen-Chollet F."/>
            <person name="Arsene-Ploetze F."/>
            <person name="Gallien S."/>
            <person name="Calteau A."/>
            <person name="Vallenet D."/>
            <person name="Casiot C."/>
            <person name="Chane-Woon-Ming B."/>
            <person name="Giloteaux L."/>
            <person name="Barakat M."/>
            <person name="Bonnefoy V."/>
            <person name="Bruneel O."/>
            <person name="Chandler M."/>
            <person name="Cleiss J."/>
            <person name="Duran R."/>
            <person name="Elbaz-Poulichet F."/>
            <person name="Fonknechten N."/>
            <person name="Lauga B."/>
            <person name="Mornico D."/>
            <person name="Ortet P."/>
            <person name="Schaeffer C."/>
            <person name="Siguier P."/>
            <person name="Alexander Thil Smith A."/>
            <person name="Van Dorsselaer A."/>
            <person name="Weissenbach J."/>
            <person name="Medigue C."/>
            <person name="Le Paslier D."/>
        </authorList>
    </citation>
    <scope>NUCLEOTIDE SEQUENCE</scope>
</reference>
<dbReference type="PROSITE" id="PS00187">
    <property type="entry name" value="TPP_ENZYMES"/>
    <property type="match status" value="1"/>
</dbReference>
<dbReference type="Pfam" id="PF00205">
    <property type="entry name" value="TPP_enzyme_M"/>
    <property type="match status" value="1"/>
</dbReference>
<dbReference type="Gene3D" id="3.40.50.970">
    <property type="match status" value="2"/>
</dbReference>
<dbReference type="CDD" id="cd07035">
    <property type="entry name" value="TPP_PYR_POX_like"/>
    <property type="match status" value="1"/>
</dbReference>
<dbReference type="GO" id="GO:0009097">
    <property type="term" value="P:isoleucine biosynthetic process"/>
    <property type="evidence" value="ECO:0007669"/>
    <property type="project" value="TreeGrafter"/>
</dbReference>
<dbReference type="GO" id="GO:0000287">
    <property type="term" value="F:magnesium ion binding"/>
    <property type="evidence" value="ECO:0007669"/>
    <property type="project" value="InterPro"/>
</dbReference>
<dbReference type="Pfam" id="PF02775">
    <property type="entry name" value="TPP_enzyme_C"/>
    <property type="match status" value="1"/>
</dbReference>
<accession>E6PIW9</accession>
<evidence type="ECO:0000256" key="4">
    <source>
        <dbReference type="ARBA" id="ARBA00022723"/>
    </source>
</evidence>
<dbReference type="Pfam" id="PF02776">
    <property type="entry name" value="TPP_enzyme_N"/>
    <property type="match status" value="1"/>
</dbReference>
<dbReference type="InterPro" id="IPR000399">
    <property type="entry name" value="TPP-bd_CS"/>
</dbReference>
<dbReference type="GO" id="GO:0003984">
    <property type="term" value="F:acetolactate synthase activity"/>
    <property type="evidence" value="ECO:0007669"/>
    <property type="project" value="TreeGrafter"/>
</dbReference>
<dbReference type="InterPro" id="IPR029061">
    <property type="entry name" value="THDP-binding"/>
</dbReference>
<dbReference type="InterPro" id="IPR012001">
    <property type="entry name" value="Thiamin_PyroP_enz_TPP-bd_dom"/>
</dbReference>
<comment type="cofactor">
    <cofactor evidence="2">
        <name>thiamine diphosphate</name>
        <dbReference type="ChEBI" id="CHEBI:58937"/>
    </cofactor>
</comment>
<dbReference type="InterPro" id="IPR045229">
    <property type="entry name" value="TPP_enz"/>
</dbReference>
<evidence type="ECO:0000259" key="8">
    <source>
        <dbReference type="Pfam" id="PF02775"/>
    </source>
</evidence>
<comment type="caution">
    <text evidence="10">The sequence shown here is derived from an EMBL/GenBank/DDBJ whole genome shotgun (WGS) entry which is preliminary data.</text>
</comment>
<evidence type="ECO:0000313" key="10">
    <source>
        <dbReference type="EMBL" id="CBH76411.1"/>
    </source>
</evidence>
<comment type="cofactor">
    <cofactor evidence="1">
        <name>Mg(2+)</name>
        <dbReference type="ChEBI" id="CHEBI:18420"/>
    </cofactor>
</comment>
<proteinExistence type="inferred from homology"/>
<protein>
    <submittedName>
        <fullName evidence="10">Thiamine pyrophosphate enzyme-like TPP binding protein</fullName>
    </submittedName>
</protein>
<dbReference type="GO" id="GO:0050660">
    <property type="term" value="F:flavin adenine dinucleotide binding"/>
    <property type="evidence" value="ECO:0007669"/>
    <property type="project" value="TreeGrafter"/>
</dbReference>
<comment type="similarity">
    <text evidence="3 6">Belongs to the TPP enzyme family.</text>
</comment>
<feature type="domain" description="Thiamine pyrophosphate enzyme N-terminal TPP-binding" evidence="9">
    <location>
        <begin position="10"/>
        <end position="123"/>
    </location>
</feature>
<sequence>MEEPTLEIRHGGDRLAETLLARGVRRLYTLCGGHISPILTASKARGIRVIDVRDEASAVFAADAEGRLTGIPGVAAVTAGPGLTNAITAMQNARLAQSPLILLCGGVPTALRGRGALQDIDQRAAIAPHVKRAMQVRHVADLQPALEEAFVTASSGVPGPVFLEAPVDLLYDEATIRGWYADATSKGNSLPERAQRWYLQRHVERLFAGSHQPHLAESSLPSLPRASNASLHAAIAALRRAERPLAIVGSQALSVPENAQNIVDAIGSLGIPVYLSGMARGLLGREHPLQMRHRRRDALRESDCVLLAGVPCDFRLAYGGDIRRRSTTIAANRSRADATLNRKPTVAAIGDAGAFLVNLSTEGAWNGAPYADWIARLRERDAEREREISATAMQRGEYVNPVSLLQAIDRFADERAIFVADGGDFVATASYVLRPRAPLSWLDPGVFGTLGVGAGFSLASALARPQNEIWALFGDGALGYALAEFDTFVRHRIGLIAVVGNDACWSQIAREQVKMLGDDVGTVLARTAYHEVAAGFGALGILVRTESEIEPALVRAREAARSGVPVLVNVWLERSEFREGSISM</sequence>
<dbReference type="InterPro" id="IPR011766">
    <property type="entry name" value="TPP_enzyme_TPP-bd"/>
</dbReference>
<evidence type="ECO:0000256" key="5">
    <source>
        <dbReference type="ARBA" id="ARBA00023052"/>
    </source>
</evidence>
<keyword evidence="5 6" id="KW-0786">Thiamine pyrophosphate</keyword>
<dbReference type="CDD" id="cd02004">
    <property type="entry name" value="TPP_BZL_OCoD_HPCL"/>
    <property type="match status" value="1"/>
</dbReference>
<dbReference type="Gene3D" id="3.40.50.1220">
    <property type="entry name" value="TPP-binding domain"/>
    <property type="match status" value="1"/>
</dbReference>